<dbReference type="PANTHER" id="PTHR30111">
    <property type="entry name" value="33 KDA CHAPERONIN"/>
    <property type="match status" value="1"/>
</dbReference>
<evidence type="ECO:0000256" key="2">
    <source>
        <dbReference type="ARBA" id="ARBA00022833"/>
    </source>
</evidence>
<sequence length="302" mass="33693">MIDQINTVGSAGNTDSADSADSLDSLQKFLLKDLAIRGAIVSLQSSWQEVLNRRPYPPQMTELLGQATAATLLMTANIKFDGRLTLQLQSEGDLRLVVVQSDNQLAFRALAQCKPIKTNQLSTITENGIIAISLENKHEKQPYQGLVGVQADALSENIEFYFNQSEQLKTLLVLRANDQQAGGVLLQAMPQCDASEDDWQRLRYVLNTFSLRELRAIDLPTKLQRLFAEDEVVIFPESHPNFDCTCSEERTLMMLNSLSVSKLEDIIHKDTAINIACDFCGQTYRHDAATIQALLANRQHPN</sequence>
<dbReference type="PANTHER" id="PTHR30111:SF1">
    <property type="entry name" value="33 KDA CHAPERONIN"/>
    <property type="match status" value="1"/>
</dbReference>
<dbReference type="SUPFAM" id="SSF118352">
    <property type="entry name" value="HSP33 redox switch-like"/>
    <property type="match status" value="1"/>
</dbReference>
<dbReference type="GO" id="GO:0051082">
    <property type="term" value="F:unfolded protein binding"/>
    <property type="evidence" value="ECO:0007669"/>
    <property type="project" value="InterPro"/>
</dbReference>
<comment type="caution">
    <text evidence="6">The sequence shown here is derived from an EMBL/GenBank/DDBJ whole genome shotgun (WGS) entry which is preliminary data.</text>
</comment>
<dbReference type="InterPro" id="IPR016153">
    <property type="entry name" value="Heat_shock_Hsp33_N"/>
</dbReference>
<keyword evidence="1" id="KW-0963">Cytoplasm</keyword>
<keyword evidence="7" id="KW-1185">Reference proteome</keyword>
<name>A0A6N7EWA5_9GAMM</name>
<dbReference type="SUPFAM" id="SSF64397">
    <property type="entry name" value="Hsp33 domain"/>
    <property type="match status" value="1"/>
</dbReference>
<dbReference type="InterPro" id="IPR000397">
    <property type="entry name" value="Heat_shock_Hsp33"/>
</dbReference>
<dbReference type="Pfam" id="PF01430">
    <property type="entry name" value="HSP33"/>
    <property type="match status" value="1"/>
</dbReference>
<dbReference type="GO" id="GO:0044183">
    <property type="term" value="F:protein folding chaperone"/>
    <property type="evidence" value="ECO:0007669"/>
    <property type="project" value="TreeGrafter"/>
</dbReference>
<dbReference type="Gene3D" id="3.55.30.10">
    <property type="entry name" value="Hsp33 domain"/>
    <property type="match status" value="1"/>
</dbReference>
<dbReference type="CDD" id="cd00498">
    <property type="entry name" value="Hsp33"/>
    <property type="match status" value="1"/>
</dbReference>
<gene>
    <name evidence="6" type="ORF">GCU85_03815</name>
</gene>
<dbReference type="GO" id="GO:0042026">
    <property type="term" value="P:protein refolding"/>
    <property type="evidence" value="ECO:0007669"/>
    <property type="project" value="TreeGrafter"/>
</dbReference>
<dbReference type="Gene3D" id="3.90.1280.10">
    <property type="entry name" value="HSP33 redox switch-like"/>
    <property type="match status" value="1"/>
</dbReference>
<dbReference type="PIRSF" id="PIRSF005261">
    <property type="entry name" value="Heat_shock_Hsp33"/>
    <property type="match status" value="1"/>
</dbReference>
<keyword evidence="5" id="KW-0676">Redox-active center</keyword>
<evidence type="ECO:0000256" key="3">
    <source>
        <dbReference type="ARBA" id="ARBA00023157"/>
    </source>
</evidence>
<evidence type="ECO:0000313" key="7">
    <source>
        <dbReference type="Proteomes" id="UP000471298"/>
    </source>
</evidence>
<dbReference type="FunCoup" id="A0A6N7EWA5">
    <property type="interactions" value="258"/>
</dbReference>
<accession>A0A6N7EWA5</accession>
<keyword evidence="4" id="KW-0143">Chaperone</keyword>
<dbReference type="GO" id="GO:0005737">
    <property type="term" value="C:cytoplasm"/>
    <property type="evidence" value="ECO:0007669"/>
    <property type="project" value="InterPro"/>
</dbReference>
<evidence type="ECO:0000256" key="5">
    <source>
        <dbReference type="ARBA" id="ARBA00023284"/>
    </source>
</evidence>
<keyword evidence="3" id="KW-1015">Disulfide bond</keyword>
<reference evidence="6 7" key="1">
    <citation type="submission" date="2019-10" db="EMBL/GenBank/DDBJ databases">
        <title>Cardiobacteriales fam. a chemoheterotrophic member of the order Cardiobacteriales, and proposal of Cardiobacteriales fam. nov.</title>
        <authorList>
            <person name="Wang C."/>
        </authorList>
    </citation>
    <scope>NUCLEOTIDE SEQUENCE [LARGE SCALE GENOMIC DNA]</scope>
    <source>
        <strain evidence="6 7">ML27</strain>
    </source>
</reference>
<evidence type="ECO:0000256" key="1">
    <source>
        <dbReference type="ARBA" id="ARBA00022490"/>
    </source>
</evidence>
<keyword evidence="2" id="KW-0862">Zinc</keyword>
<dbReference type="InterPro" id="IPR016154">
    <property type="entry name" value="Heat_shock_Hsp33_C"/>
</dbReference>
<evidence type="ECO:0000256" key="4">
    <source>
        <dbReference type="ARBA" id="ARBA00023186"/>
    </source>
</evidence>
<proteinExistence type="predicted"/>
<evidence type="ECO:0000313" key="6">
    <source>
        <dbReference type="EMBL" id="MPV85865.1"/>
    </source>
</evidence>
<dbReference type="EMBL" id="WHNW01000003">
    <property type="protein sequence ID" value="MPV85865.1"/>
    <property type="molecule type" value="Genomic_DNA"/>
</dbReference>
<dbReference type="RefSeq" id="WP_152809546.1">
    <property type="nucleotide sequence ID" value="NZ_WHNW01000003.1"/>
</dbReference>
<evidence type="ECO:0008006" key="8">
    <source>
        <dbReference type="Google" id="ProtNLM"/>
    </source>
</evidence>
<protein>
    <recommendedName>
        <fullName evidence="8">Molecular chaperone Hsp33</fullName>
    </recommendedName>
</protein>
<dbReference type="AlphaFoldDB" id="A0A6N7EWA5"/>
<dbReference type="Proteomes" id="UP000471298">
    <property type="component" value="Unassembled WGS sequence"/>
</dbReference>
<dbReference type="InParanoid" id="A0A6N7EWA5"/>
<organism evidence="6 7">
    <name type="scientific">Ostreibacterium oceani</name>
    <dbReference type="NCBI Taxonomy" id="2654998"/>
    <lineage>
        <taxon>Bacteria</taxon>
        <taxon>Pseudomonadati</taxon>
        <taxon>Pseudomonadota</taxon>
        <taxon>Gammaproteobacteria</taxon>
        <taxon>Cardiobacteriales</taxon>
        <taxon>Ostreibacteriaceae</taxon>
        <taxon>Ostreibacterium</taxon>
    </lineage>
</organism>